<evidence type="ECO:0000259" key="1">
    <source>
        <dbReference type="PROSITE" id="PS50011"/>
    </source>
</evidence>
<proteinExistence type="predicted"/>
<organism evidence="2 3">
    <name type="scientific">Discina gigas</name>
    <dbReference type="NCBI Taxonomy" id="1032678"/>
    <lineage>
        <taxon>Eukaryota</taxon>
        <taxon>Fungi</taxon>
        <taxon>Dikarya</taxon>
        <taxon>Ascomycota</taxon>
        <taxon>Pezizomycotina</taxon>
        <taxon>Pezizomycetes</taxon>
        <taxon>Pezizales</taxon>
        <taxon>Discinaceae</taxon>
        <taxon>Discina</taxon>
    </lineage>
</organism>
<dbReference type="SUPFAM" id="SSF56112">
    <property type="entry name" value="Protein kinase-like (PK-like)"/>
    <property type="match status" value="1"/>
</dbReference>
<evidence type="ECO:0000313" key="2">
    <source>
        <dbReference type="EMBL" id="KAL0632323.1"/>
    </source>
</evidence>
<dbReference type="PANTHER" id="PTHR37542:SF1">
    <property type="entry name" value="PRION-INHIBITION AND PROPAGATION HELO DOMAIN-CONTAINING PROTEIN"/>
    <property type="match status" value="1"/>
</dbReference>
<comment type="caution">
    <text evidence="2">The sequence shown here is derived from an EMBL/GenBank/DDBJ whole genome shotgun (WGS) entry which is preliminary data.</text>
</comment>
<evidence type="ECO:0000313" key="3">
    <source>
        <dbReference type="Proteomes" id="UP001447188"/>
    </source>
</evidence>
<dbReference type="PANTHER" id="PTHR37542">
    <property type="entry name" value="HELO DOMAIN-CONTAINING PROTEIN-RELATED"/>
    <property type="match status" value="1"/>
</dbReference>
<dbReference type="Proteomes" id="UP001447188">
    <property type="component" value="Unassembled WGS sequence"/>
</dbReference>
<feature type="domain" description="Protein kinase" evidence="1">
    <location>
        <begin position="165"/>
        <end position="481"/>
    </location>
</feature>
<dbReference type="InterPro" id="IPR000719">
    <property type="entry name" value="Prot_kinase_dom"/>
</dbReference>
<protein>
    <recommendedName>
        <fullName evidence="1">Protein kinase domain-containing protein</fullName>
    </recommendedName>
</protein>
<dbReference type="EMBL" id="JBBBZM010000175">
    <property type="protein sequence ID" value="KAL0632323.1"/>
    <property type="molecule type" value="Genomic_DNA"/>
</dbReference>
<dbReference type="InterPro" id="IPR011009">
    <property type="entry name" value="Kinase-like_dom_sf"/>
</dbReference>
<accession>A0ABR3G8N9</accession>
<dbReference type="Gene3D" id="1.10.510.10">
    <property type="entry name" value="Transferase(Phosphotransferase) domain 1"/>
    <property type="match status" value="1"/>
</dbReference>
<keyword evidence="3" id="KW-1185">Reference proteome</keyword>
<reference evidence="2 3" key="1">
    <citation type="submission" date="2024-02" db="EMBL/GenBank/DDBJ databases">
        <title>Discinaceae phylogenomics.</title>
        <authorList>
            <person name="Dirks A.C."/>
            <person name="James T.Y."/>
        </authorList>
    </citation>
    <scope>NUCLEOTIDE SEQUENCE [LARGE SCALE GENOMIC DNA]</scope>
    <source>
        <strain evidence="2 3">ACD0624</strain>
    </source>
</reference>
<sequence>MAEIILSVSGMVVQCIQCGQFVMSVYNTFKNFKEELESLVLRVESHWVNLVFEIKFFARVETFVDDLTRTHFQTLVGVLHAKLQILGSEIDSLSGGRRKLLGKIKFALLAKGSLEVAVTEFAEWHSLLLPLLYLLPRSTDPRIDRQILAEQAGSNKAISAVQNLKRAFTALAAGNPNPVIFVPDAQYYSGRQLIRYTAVQSKRLLDNRHVIIDSISCEGPGGRFVPQDVRNLAGILKEVDPMTFGIPACAGVVKIKNSKGQSIKLEMVFNVPEGLENPRSLRDLLLSLDIENESHPINVRIQLAKRLARTVLFVHSANFVHKNFRPETIIVFDHRGNKNINEIGVPFLVGFQKVRAAGGYTALMGDNAWEQDIYRHPTRQGYHPEEIYTMEHDIYSLGVCLLEIALWKSFVSWDASGKYPLMTPQSEQLLRGNTTAVDTKDKLVKMAREVIPKRLGTRYTEVTISCLKCLDHEDGDNSELLAKDDIPVGASYIGKVSLLINTEQSKKN</sequence>
<name>A0ABR3G8N9_9PEZI</name>
<dbReference type="PROSITE" id="PS50011">
    <property type="entry name" value="PROTEIN_KINASE_DOM"/>
    <property type="match status" value="1"/>
</dbReference>
<gene>
    <name evidence="2" type="ORF">Q9L58_008803</name>
</gene>